<feature type="compositionally biased region" description="Basic and acidic residues" evidence="6">
    <location>
        <begin position="310"/>
        <end position="320"/>
    </location>
</feature>
<feature type="transmembrane region" description="Helical" evidence="7">
    <location>
        <begin position="461"/>
        <end position="481"/>
    </location>
</feature>
<dbReference type="AlphaFoldDB" id="A0AAE0WCQ3"/>
<dbReference type="GO" id="GO:0008381">
    <property type="term" value="F:mechanosensitive monoatomic ion channel activity"/>
    <property type="evidence" value="ECO:0007669"/>
    <property type="project" value="InterPro"/>
</dbReference>
<gene>
    <name evidence="11" type="ORF">CHS0354_011980</name>
</gene>
<feature type="region of interest" description="Disordered" evidence="6">
    <location>
        <begin position="292"/>
        <end position="320"/>
    </location>
</feature>
<evidence type="ECO:0000259" key="10">
    <source>
        <dbReference type="Pfam" id="PF24874"/>
    </source>
</evidence>
<keyword evidence="3 7" id="KW-0812">Transmembrane</keyword>
<dbReference type="InterPro" id="IPR031334">
    <property type="entry name" value="Piezo_cap_dom"/>
</dbReference>
<evidence type="ECO:0000256" key="2">
    <source>
        <dbReference type="ARBA" id="ARBA00007821"/>
    </source>
</evidence>
<organism evidence="11 12">
    <name type="scientific">Potamilus streckersoni</name>
    <dbReference type="NCBI Taxonomy" id="2493646"/>
    <lineage>
        <taxon>Eukaryota</taxon>
        <taxon>Metazoa</taxon>
        <taxon>Spiralia</taxon>
        <taxon>Lophotrochozoa</taxon>
        <taxon>Mollusca</taxon>
        <taxon>Bivalvia</taxon>
        <taxon>Autobranchia</taxon>
        <taxon>Heteroconchia</taxon>
        <taxon>Palaeoheterodonta</taxon>
        <taxon>Unionida</taxon>
        <taxon>Unionoidea</taxon>
        <taxon>Unionidae</taxon>
        <taxon>Ambleminae</taxon>
        <taxon>Lampsilini</taxon>
        <taxon>Potamilus</taxon>
    </lineage>
</organism>
<feature type="transmembrane region" description="Helical" evidence="7">
    <location>
        <begin position="427"/>
        <end position="449"/>
    </location>
</feature>
<sequence length="925" mass="106096">MEGVVYLKIREVLGTLHHGIIAIHCRPGQEKDGDMVCITVESVDSRIPRVESLRSFELILERFQESEKKWEKDKSVMYRLLVAIYYLLVARSELICYFLMILNHLLSASLLSLPLPMFVFMWGMLSVPRSTRTFWSTVITYTEAIVVVKYLFQFSFFPWNANTLVEDSPFWPPRIIGIEKVPNFAAMDLVLLLALFIHRSILKRYGLWRDAEDITAEMEEAEKKEFSAPSTPQSPESAQASQQETVDLNSPTLATQQETVDLNSPAVESQQEIIDLNSPAVESQQEIIDLNSPTQTSITQMEVDSVSQQSDDREKARKKLEQNAKTSKIFKMFASPVIKFYKQLTSPDYNATTDVYASMFACDFINFLIVVFGYWAFGPEQTAGGDVASYIQENRVPIPFLLMLVLQFVLIIVDRALYLRKNVLGKFIFQIFLVIVIHIWVFFALPAVTNRQFTENTPAQLWYFVKCVYFGLSAYQIRCGYPTRILGNFLTKKYNYLNLILFKGFLAIPFLLELRSLMDWIWTDTTMAIGSWLQMEDIYANVYVLKCWRTSEVNYPTPRGNPRSLLVKYGVGGLLLVLIIFIIWFPLVIFSFANTVYIANPPIECRVSISIAGYQPLFVVSALEHDITRYTQTDLDELKKQYKDNRDALAFLSGFSAEDITRIRLEGKSTSLWGISPPSEWDLIDKLNSSHPDMKLDFYVSFTRSPKSGQAGETLSNNFVRPLNISNQKQLAQMIKNVNSINNSITIEQVFPYFIRLPAKGRAESASYLRGSRESLLLKLNQSPNVTASVPGMSEWWTVGTINSKIGNEKLELITLNDRVEPAGFSVITGYGIIGLYLSFILLFGRILRLSTTGQATSITYQELPYINNVLRLCLAIYLVREMREFRMEEDLYAKLLFFYRSSETRIKWTRLPMKYILEAKQKLE</sequence>
<accession>A0AAE0WCQ3</accession>
<reference evidence="11" key="3">
    <citation type="submission" date="2023-05" db="EMBL/GenBank/DDBJ databases">
        <authorList>
            <person name="Smith C.H."/>
        </authorList>
    </citation>
    <scope>NUCLEOTIDE SEQUENCE</scope>
    <source>
        <strain evidence="11">CHS0354</strain>
        <tissue evidence="11">Mantle</tissue>
    </source>
</reference>
<feature type="transmembrane region" description="Helical" evidence="7">
    <location>
        <begin position="355"/>
        <end position="377"/>
    </location>
</feature>
<feature type="domain" description="Piezo THU9 and anchor" evidence="10">
    <location>
        <begin position="353"/>
        <end position="591"/>
    </location>
</feature>
<reference evidence="11" key="2">
    <citation type="journal article" date="2021" name="Genome Biol. Evol.">
        <title>Developing a high-quality reference genome for a parasitic bivalve with doubly uniparental inheritance (Bivalvia: Unionida).</title>
        <authorList>
            <person name="Smith C.H."/>
        </authorList>
    </citation>
    <scope>NUCLEOTIDE SEQUENCE</scope>
    <source>
        <strain evidence="11">CHS0354</strain>
        <tissue evidence="11">Mantle</tissue>
    </source>
</reference>
<feature type="compositionally biased region" description="Polar residues" evidence="6">
    <location>
        <begin position="292"/>
        <end position="309"/>
    </location>
</feature>
<dbReference type="InterPro" id="IPR056770">
    <property type="entry name" value="Piezo_THU9_anchor"/>
</dbReference>
<dbReference type="GO" id="GO:0016020">
    <property type="term" value="C:membrane"/>
    <property type="evidence" value="ECO:0007669"/>
    <property type="project" value="UniProtKB-SubCell"/>
</dbReference>
<feature type="transmembrane region" description="Helical" evidence="7">
    <location>
        <begin position="397"/>
        <end position="418"/>
    </location>
</feature>
<feature type="transmembrane region" description="Helical" evidence="7">
    <location>
        <begin position="569"/>
        <end position="593"/>
    </location>
</feature>
<keyword evidence="12" id="KW-1185">Reference proteome</keyword>
<reference evidence="11" key="1">
    <citation type="journal article" date="2021" name="Genome Biol. Evol.">
        <title>A High-Quality Reference Genome for a Parasitic Bivalve with Doubly Uniparental Inheritance (Bivalvia: Unionida).</title>
        <authorList>
            <person name="Smith C.H."/>
        </authorList>
    </citation>
    <scope>NUCLEOTIDE SEQUENCE</scope>
    <source>
        <strain evidence="11">CHS0354</strain>
    </source>
</reference>
<evidence type="ECO:0000256" key="4">
    <source>
        <dbReference type="ARBA" id="ARBA00022989"/>
    </source>
</evidence>
<comment type="caution">
    <text evidence="11">The sequence shown here is derived from an EMBL/GenBank/DDBJ whole genome shotgun (WGS) entry which is preliminary data.</text>
</comment>
<comment type="similarity">
    <text evidence="2">Belongs to the PIEZO (TC 1.A.75) family.</text>
</comment>
<dbReference type="PANTHER" id="PTHR47049">
    <property type="entry name" value="PIEZO-TYPE MECHANOSENSITIVE ION CHANNEL HOMOLOG"/>
    <property type="match status" value="1"/>
</dbReference>
<evidence type="ECO:0000256" key="7">
    <source>
        <dbReference type="SAM" id="Phobius"/>
    </source>
</evidence>
<proteinExistence type="inferred from homology"/>
<name>A0AAE0WCQ3_9BIVA</name>
<feature type="domain" description="Piezo non-specific cation channel cap" evidence="8">
    <location>
        <begin position="628"/>
        <end position="911"/>
    </location>
</feature>
<dbReference type="PANTHER" id="PTHR47049:SF2">
    <property type="entry name" value="PIEZO-TYPE MECHANOSENSITIVE ION CHANNEL HOMOLOG"/>
    <property type="match status" value="1"/>
</dbReference>
<feature type="region of interest" description="Disordered" evidence="6">
    <location>
        <begin position="219"/>
        <end position="247"/>
    </location>
</feature>
<comment type="subcellular location">
    <subcellularLocation>
        <location evidence="1">Membrane</location>
        <topology evidence="1">Multi-pass membrane protein</topology>
    </subcellularLocation>
</comment>
<evidence type="ECO:0000313" key="11">
    <source>
        <dbReference type="EMBL" id="KAK3609404.1"/>
    </source>
</evidence>
<feature type="transmembrane region" description="Helical" evidence="7">
    <location>
        <begin position="181"/>
        <end position="202"/>
    </location>
</feature>
<evidence type="ECO:0000256" key="5">
    <source>
        <dbReference type="ARBA" id="ARBA00023136"/>
    </source>
</evidence>
<dbReference type="Pfam" id="PF24874">
    <property type="entry name" value="Piezo_THU9_anchor"/>
    <property type="match status" value="1"/>
</dbReference>
<dbReference type="InterPro" id="IPR027272">
    <property type="entry name" value="Piezo"/>
</dbReference>
<feature type="transmembrane region" description="Helical" evidence="7">
    <location>
        <begin position="76"/>
        <end position="100"/>
    </location>
</feature>
<evidence type="ECO:0000313" key="12">
    <source>
        <dbReference type="Proteomes" id="UP001195483"/>
    </source>
</evidence>
<feature type="transmembrane region" description="Helical" evidence="7">
    <location>
        <begin position="493"/>
        <end position="512"/>
    </location>
</feature>
<evidence type="ECO:0000259" key="9">
    <source>
        <dbReference type="Pfam" id="PF23188"/>
    </source>
</evidence>
<dbReference type="Proteomes" id="UP001195483">
    <property type="component" value="Unassembled WGS sequence"/>
</dbReference>
<evidence type="ECO:0008006" key="13">
    <source>
        <dbReference type="Google" id="ProtNLM"/>
    </source>
</evidence>
<evidence type="ECO:0000256" key="3">
    <source>
        <dbReference type="ARBA" id="ARBA00022692"/>
    </source>
</evidence>
<feature type="transmembrane region" description="Helical" evidence="7">
    <location>
        <begin position="823"/>
        <end position="844"/>
    </location>
</feature>
<dbReference type="Pfam" id="PF12166">
    <property type="entry name" value="Piezo_cap"/>
    <property type="match status" value="1"/>
</dbReference>
<evidence type="ECO:0000256" key="1">
    <source>
        <dbReference type="ARBA" id="ARBA00004141"/>
    </source>
</evidence>
<evidence type="ECO:0000259" key="8">
    <source>
        <dbReference type="Pfam" id="PF12166"/>
    </source>
</evidence>
<dbReference type="Pfam" id="PF23188">
    <property type="entry name" value="THU_Piezo1"/>
    <property type="match status" value="1"/>
</dbReference>
<dbReference type="EMBL" id="JAEAOA010000736">
    <property type="protein sequence ID" value="KAK3609404.1"/>
    <property type="molecule type" value="Genomic_DNA"/>
</dbReference>
<keyword evidence="5 7" id="KW-0472">Membrane</keyword>
<feature type="domain" description="Piezo transmembrane helical unit" evidence="9">
    <location>
        <begin position="90"/>
        <end position="209"/>
    </location>
</feature>
<evidence type="ECO:0000256" key="6">
    <source>
        <dbReference type="SAM" id="MobiDB-lite"/>
    </source>
</evidence>
<protein>
    <recommendedName>
        <fullName evidence="13">Piezo non-specific cation channel R-Ras-binding domain-containing protein</fullName>
    </recommendedName>
</protein>
<keyword evidence="4 7" id="KW-1133">Transmembrane helix</keyword>
<feature type="compositionally biased region" description="Low complexity" evidence="6">
    <location>
        <begin position="227"/>
        <end position="245"/>
    </location>
</feature>
<feature type="transmembrane region" description="Helical" evidence="7">
    <location>
        <begin position="139"/>
        <end position="161"/>
    </location>
</feature>
<dbReference type="InterPro" id="IPR056768">
    <property type="entry name" value="THU_Piezo"/>
</dbReference>
<feature type="transmembrane region" description="Helical" evidence="7">
    <location>
        <begin position="106"/>
        <end position="127"/>
    </location>
</feature>